<accession>A0A2W7PYJ8</accession>
<proteinExistence type="predicted"/>
<feature type="region of interest" description="Disordered" evidence="1">
    <location>
        <begin position="1"/>
        <end position="47"/>
    </location>
</feature>
<comment type="caution">
    <text evidence="2">The sequence shown here is derived from an EMBL/GenBank/DDBJ whole genome shotgun (WGS) entry which is preliminary data.</text>
</comment>
<evidence type="ECO:0000313" key="3">
    <source>
        <dbReference type="Proteomes" id="UP000249364"/>
    </source>
</evidence>
<protein>
    <submittedName>
        <fullName evidence="2">Uncharacterized protein</fullName>
    </submittedName>
</protein>
<evidence type="ECO:0000256" key="1">
    <source>
        <dbReference type="SAM" id="MobiDB-lite"/>
    </source>
</evidence>
<dbReference type="EMBL" id="QKZQ01000024">
    <property type="protein sequence ID" value="PZX36987.1"/>
    <property type="molecule type" value="Genomic_DNA"/>
</dbReference>
<gene>
    <name evidence="2" type="ORF">LY56_03282</name>
</gene>
<reference evidence="2 3" key="1">
    <citation type="submission" date="2018-06" db="EMBL/GenBank/DDBJ databases">
        <title>Genomic Encyclopedia of Archaeal and Bacterial Type Strains, Phase II (KMG-II): from individual species to whole genera.</title>
        <authorList>
            <person name="Goeker M."/>
        </authorList>
    </citation>
    <scope>NUCLEOTIDE SEQUENCE [LARGE SCALE GENOMIC DNA]</scope>
    <source>
        <strain evidence="2 3">DSM 13087</strain>
    </source>
</reference>
<dbReference type="STRING" id="121821.GCA_001870675_01354"/>
<evidence type="ECO:0000313" key="2">
    <source>
        <dbReference type="EMBL" id="PZX36987.1"/>
    </source>
</evidence>
<keyword evidence="3" id="KW-1185">Reference proteome</keyword>
<dbReference type="AlphaFoldDB" id="A0A2W7PYJ8"/>
<sequence>MSHTALGNLYKGNMKRGPYPSGHRMIAPRQRESPLRNRGPLETLSWR</sequence>
<name>A0A2W7PYJ8_9RHOB</name>
<dbReference type="Proteomes" id="UP000249364">
    <property type="component" value="Unassembled WGS sequence"/>
</dbReference>
<organism evidence="2 3">
    <name type="scientific">Roseinatronobacter thiooxidans</name>
    <dbReference type="NCBI Taxonomy" id="121821"/>
    <lineage>
        <taxon>Bacteria</taxon>
        <taxon>Pseudomonadati</taxon>
        <taxon>Pseudomonadota</taxon>
        <taxon>Alphaproteobacteria</taxon>
        <taxon>Rhodobacterales</taxon>
        <taxon>Paracoccaceae</taxon>
        <taxon>Roseinatronobacter</taxon>
    </lineage>
</organism>